<organism evidence="2 3">
    <name type="scientific">Oxyplasma meridianum</name>
    <dbReference type="NCBI Taxonomy" id="3073602"/>
    <lineage>
        <taxon>Archaea</taxon>
        <taxon>Methanobacteriati</taxon>
        <taxon>Thermoplasmatota</taxon>
        <taxon>Thermoplasmata</taxon>
        <taxon>Thermoplasmatales</taxon>
        <taxon>Thermoplasmataceae</taxon>
        <taxon>Oxyplasma</taxon>
    </lineage>
</organism>
<dbReference type="PANTHER" id="PTHR43861">
    <property type="entry name" value="TRANS-ACONITATE 2-METHYLTRANSFERASE-RELATED"/>
    <property type="match status" value="1"/>
</dbReference>
<dbReference type="GO" id="GO:0008168">
    <property type="term" value="F:methyltransferase activity"/>
    <property type="evidence" value="ECO:0007669"/>
    <property type="project" value="UniProtKB-KW"/>
</dbReference>
<evidence type="ECO:0000313" key="2">
    <source>
        <dbReference type="EMBL" id="WYY00081.1"/>
    </source>
</evidence>
<dbReference type="RefSeq" id="WP_393972033.1">
    <property type="nucleotide sequence ID" value="NZ_CP133772.1"/>
</dbReference>
<evidence type="ECO:0000259" key="1">
    <source>
        <dbReference type="Pfam" id="PF13847"/>
    </source>
</evidence>
<dbReference type="Pfam" id="PF13847">
    <property type="entry name" value="Methyltransf_31"/>
    <property type="match status" value="1"/>
</dbReference>
<gene>
    <name evidence="2" type="ORF">OXIME_000634</name>
</gene>
<keyword evidence="2" id="KW-0808">Transferase</keyword>
<dbReference type="EMBL" id="CP133772">
    <property type="protein sequence ID" value="WYY00081.1"/>
    <property type="molecule type" value="Genomic_DNA"/>
</dbReference>
<feature type="domain" description="Methyltransferase" evidence="1">
    <location>
        <begin position="31"/>
        <end position="157"/>
    </location>
</feature>
<evidence type="ECO:0000313" key="3">
    <source>
        <dbReference type="Proteomes" id="UP001451606"/>
    </source>
</evidence>
<dbReference type="AlphaFoldDB" id="A0AAX4NH55"/>
<proteinExistence type="predicted"/>
<dbReference type="Gene3D" id="3.40.50.150">
    <property type="entry name" value="Vaccinia Virus protein VP39"/>
    <property type="match status" value="1"/>
</dbReference>
<dbReference type="Proteomes" id="UP001451606">
    <property type="component" value="Chromosome"/>
</dbReference>
<reference evidence="2 3" key="1">
    <citation type="submission" date="2023-09" db="EMBL/GenBank/DDBJ databases">
        <authorList>
            <person name="Golyshina O.V."/>
            <person name="Lunev E.A."/>
            <person name="Bargiela R."/>
            <person name="Gaines M.C."/>
            <person name="Daum B."/>
            <person name="Bale N.J."/>
            <person name="Koenen M."/>
            <person name="Sinninghe Damst J.S."/>
            <person name="Yakimov M."/>
            <person name="Golyshin P.N."/>
        </authorList>
    </citation>
    <scope>NUCLEOTIDE SEQUENCE [LARGE SCALE GENOMIC DNA]</scope>
    <source>
        <strain evidence="2 3">M1</strain>
    </source>
</reference>
<protein>
    <submittedName>
        <fullName evidence="2">Class I SAM-dependent methyltransferase</fullName>
    </submittedName>
</protein>
<name>A0AAX4NH55_9ARCH</name>
<dbReference type="GeneID" id="95967364"/>
<accession>A0AAX4NH55</accession>
<dbReference type="InterPro" id="IPR025714">
    <property type="entry name" value="Methyltranfer_dom"/>
</dbReference>
<dbReference type="KEGG" id="omr:OXIME_000634"/>
<dbReference type="SUPFAM" id="SSF53335">
    <property type="entry name" value="S-adenosyl-L-methionine-dependent methyltransferases"/>
    <property type="match status" value="1"/>
</dbReference>
<keyword evidence="2" id="KW-0489">Methyltransferase</keyword>
<sequence length="183" mass="21363">MEWNNHNYARTTEMREKYIPFANVDKFLELKPDDNLLDVGPGDGFYALTLVKEVPRGTVTAMDLNEYSVNEIKKGKEAGNIKNLVVSQMDICTVTDFSHYSKVFFSNVFHDLKCRDKILDRMISTFRDKTRIIFIEFKKESAIGPPANIKISQQELKDTMKRHGFSFVKEEELTEHYMQMYTI</sequence>
<keyword evidence="3" id="KW-1185">Reference proteome</keyword>
<dbReference type="GO" id="GO:0032259">
    <property type="term" value="P:methylation"/>
    <property type="evidence" value="ECO:0007669"/>
    <property type="project" value="UniProtKB-KW"/>
</dbReference>
<dbReference type="CDD" id="cd02440">
    <property type="entry name" value="AdoMet_MTases"/>
    <property type="match status" value="1"/>
</dbReference>
<dbReference type="InterPro" id="IPR029063">
    <property type="entry name" value="SAM-dependent_MTases_sf"/>
</dbReference>